<name>A0A3D8I322_9HELI</name>
<feature type="region of interest" description="Disordered" evidence="1">
    <location>
        <begin position="130"/>
        <end position="155"/>
    </location>
</feature>
<reference evidence="2 3" key="1">
    <citation type="submission" date="2018-04" db="EMBL/GenBank/DDBJ databases">
        <title>Novel Campyloabacter and Helicobacter Species and Strains.</title>
        <authorList>
            <person name="Mannion A.J."/>
            <person name="Shen Z."/>
            <person name="Fox J.G."/>
        </authorList>
    </citation>
    <scope>NUCLEOTIDE SEQUENCE [LARGE SCALE GENOMIC DNA]</scope>
    <source>
        <strain evidence="2 3">MIT 17-337</strain>
    </source>
</reference>
<comment type="caution">
    <text evidence="2">The sequence shown here is derived from an EMBL/GenBank/DDBJ whole genome shotgun (WGS) entry which is preliminary data.</text>
</comment>
<organism evidence="2 3">
    <name type="scientific">Helicobacter didelphidarum</name>
    <dbReference type="NCBI Taxonomy" id="2040648"/>
    <lineage>
        <taxon>Bacteria</taxon>
        <taxon>Pseudomonadati</taxon>
        <taxon>Campylobacterota</taxon>
        <taxon>Epsilonproteobacteria</taxon>
        <taxon>Campylobacterales</taxon>
        <taxon>Helicobacteraceae</taxon>
        <taxon>Helicobacter</taxon>
    </lineage>
</organism>
<evidence type="ECO:0000256" key="1">
    <source>
        <dbReference type="SAM" id="MobiDB-lite"/>
    </source>
</evidence>
<keyword evidence="3" id="KW-1185">Reference proteome</keyword>
<dbReference type="AlphaFoldDB" id="A0A3D8I322"/>
<dbReference type="EMBL" id="NXLQ01000130">
    <property type="protein sequence ID" value="RDU59485.1"/>
    <property type="molecule type" value="Genomic_DNA"/>
</dbReference>
<accession>A0A3D8I322</accession>
<proteinExistence type="predicted"/>
<evidence type="ECO:0000313" key="2">
    <source>
        <dbReference type="EMBL" id="RDU59485.1"/>
    </source>
</evidence>
<sequence length="214" mass="25213">MKKEIQYEVEFVDDGVFSRLGKNPDSINEICKEFRDNIKNILGRDDYDFRDVKHIAFFVIFRKNGKNEVFIQHKKNFHHEEEVSISLIRSRLHPKIKKFLESLHENADSIQADFYLVFDESIQDVYKELGGKESERESNNANKENSQTNEEKDSTIEIKQLQPNIPNEKKENTTITLDLAPQTPRFKMEQIQLDKKTRKALQECITLVKKQPLI</sequence>
<gene>
    <name evidence="2" type="ORF">CQA53_11430</name>
</gene>
<dbReference type="Proteomes" id="UP000256379">
    <property type="component" value="Unassembled WGS sequence"/>
</dbReference>
<feature type="non-terminal residue" evidence="2">
    <location>
        <position position="214"/>
    </location>
</feature>
<feature type="compositionally biased region" description="Polar residues" evidence="1">
    <location>
        <begin position="139"/>
        <end position="148"/>
    </location>
</feature>
<evidence type="ECO:0000313" key="3">
    <source>
        <dbReference type="Proteomes" id="UP000256379"/>
    </source>
</evidence>
<protein>
    <submittedName>
        <fullName evidence="2">Uncharacterized protein</fullName>
    </submittedName>
</protein>